<reference evidence="1" key="1">
    <citation type="submission" date="2020-05" db="UniProtKB">
        <authorList>
            <consortium name="EnsemblMetazoa"/>
        </authorList>
    </citation>
    <scope>IDENTIFICATION</scope>
    <source>
        <strain evidence="1">USDA</strain>
    </source>
</reference>
<dbReference type="Pfam" id="PF16039">
    <property type="entry name" value="DUF4791"/>
    <property type="match status" value="1"/>
</dbReference>
<gene>
    <name evidence="1" type="primary">106094480</name>
</gene>
<dbReference type="VEuPathDB" id="VectorBase:SCAU012779"/>
<keyword evidence="2" id="KW-1185">Reference proteome</keyword>
<dbReference type="OrthoDB" id="7762401at2759"/>
<dbReference type="Proteomes" id="UP000095300">
    <property type="component" value="Unassembled WGS sequence"/>
</dbReference>
<evidence type="ECO:0000313" key="2">
    <source>
        <dbReference type="Proteomes" id="UP000095300"/>
    </source>
</evidence>
<dbReference type="EnsemblMetazoa" id="SCAU012779-RA">
    <property type="protein sequence ID" value="SCAU012779-PA"/>
    <property type="gene ID" value="SCAU012779"/>
</dbReference>
<evidence type="ECO:0000313" key="1">
    <source>
        <dbReference type="EnsemblMetazoa" id="SCAU012779-PA"/>
    </source>
</evidence>
<protein>
    <submittedName>
        <fullName evidence="1">Uncharacterized protein</fullName>
    </submittedName>
</protein>
<dbReference type="AlphaFoldDB" id="A0A1I8Q0L7"/>
<proteinExistence type="predicted"/>
<dbReference type="KEGG" id="scac:106094480"/>
<name>A0A1I8Q0L7_STOCA</name>
<sequence length="210" mass="22252">MVDAIFNGLVVGTSSYALSQLQPSESPFLYTACAMGLCHGLLSLYGNIMEGSSNSENAATYPGPSDSMVRRLQSLTESCVEIASVPLINMDFYLRSQQSSPLAMGHGLFVIPLMVDLSWQLFSGNQNENGTETLKELNTLGNIVSLVFLSVNEGNLAYGIMAVSALMAQYGPMIMENSLRGSGANTALIGYSLFFALIPAALSNGGQQAA</sequence>
<accession>A0A1I8Q0L7</accession>
<dbReference type="InterPro" id="IPR032007">
    <property type="entry name" value="DUF4791"/>
</dbReference>
<organism evidence="1 2">
    <name type="scientific">Stomoxys calcitrans</name>
    <name type="common">Stable fly</name>
    <name type="synonym">Conops calcitrans</name>
    <dbReference type="NCBI Taxonomy" id="35570"/>
    <lineage>
        <taxon>Eukaryota</taxon>
        <taxon>Metazoa</taxon>
        <taxon>Ecdysozoa</taxon>
        <taxon>Arthropoda</taxon>
        <taxon>Hexapoda</taxon>
        <taxon>Insecta</taxon>
        <taxon>Pterygota</taxon>
        <taxon>Neoptera</taxon>
        <taxon>Endopterygota</taxon>
        <taxon>Diptera</taxon>
        <taxon>Brachycera</taxon>
        <taxon>Muscomorpha</taxon>
        <taxon>Muscoidea</taxon>
        <taxon>Muscidae</taxon>
        <taxon>Stomoxys</taxon>
    </lineage>
</organism>